<dbReference type="PANTHER" id="PTHR23416">
    <property type="entry name" value="SIALIC ACID SYNTHASE-RELATED"/>
    <property type="match status" value="1"/>
</dbReference>
<keyword evidence="2" id="KW-0808">Transferase</keyword>
<dbReference type="OMA" id="NQGCTFM"/>
<dbReference type="AlphaFoldDB" id="G0W8W8"/>
<dbReference type="KEGG" id="ndi:NDAI_0C05700"/>
<name>G0W8W8_NAUDC</name>
<evidence type="ECO:0008006" key="5">
    <source>
        <dbReference type="Google" id="ProtNLM"/>
    </source>
</evidence>
<dbReference type="InterPro" id="IPR001451">
    <property type="entry name" value="Hexapep"/>
</dbReference>
<dbReference type="PANTHER" id="PTHR23416:SF23">
    <property type="entry name" value="ACETYLTRANSFERASE C18B11.09C-RELATED"/>
    <property type="match status" value="1"/>
</dbReference>
<keyword evidence="4" id="KW-1185">Reference proteome</keyword>
<dbReference type="OrthoDB" id="25818at2759"/>
<dbReference type="Pfam" id="PF14602">
    <property type="entry name" value="Hexapep_2"/>
    <property type="match status" value="2"/>
</dbReference>
<protein>
    <recommendedName>
        <fullName evidence="5">Maltose/galactoside acetyltransferase domain-containing protein</fullName>
    </recommendedName>
</protein>
<dbReference type="Gene3D" id="2.160.10.10">
    <property type="entry name" value="Hexapeptide repeat proteins"/>
    <property type="match status" value="1"/>
</dbReference>
<evidence type="ECO:0000313" key="3">
    <source>
        <dbReference type="EMBL" id="CCD24229.1"/>
    </source>
</evidence>
<dbReference type="SUPFAM" id="SSF51161">
    <property type="entry name" value="Trimeric LpxA-like enzymes"/>
    <property type="match status" value="1"/>
</dbReference>
<dbReference type="GeneID" id="11496579"/>
<sequence>MNLKEYLAILETGKTVEPDSEAYAFMHKVSQEAIKVTMEMNNKYHEPSELRQLFSKLIGKEVDESFGLFPPFYSDCGKRITVGKNVFINAGCKFQDQGGITIGDGCLIGHNAVLATINHGLDPAKRQSLNLAPIVLEENVWLGANVTIIPGVHIGKNSVVSAGAVVTKDVPANSIVVGVPARVIKTLDGASNDEKNTLMNN</sequence>
<dbReference type="HOGENOM" id="CLU_051638_3_4_1"/>
<accession>G0W8W8</accession>
<evidence type="ECO:0000256" key="1">
    <source>
        <dbReference type="ARBA" id="ARBA00007274"/>
    </source>
</evidence>
<dbReference type="InterPro" id="IPR011004">
    <property type="entry name" value="Trimer_LpxA-like_sf"/>
</dbReference>
<comment type="similarity">
    <text evidence="1">Belongs to the transferase hexapeptide repeat family.</text>
</comment>
<proteinExistence type="inferred from homology"/>
<dbReference type="Proteomes" id="UP000000689">
    <property type="component" value="Chromosome 3"/>
</dbReference>
<dbReference type="STRING" id="1071378.G0W8W8"/>
<dbReference type="eggNOG" id="KOG4750">
    <property type="taxonomic scope" value="Eukaryota"/>
</dbReference>
<organism evidence="3 4">
    <name type="scientific">Naumovozyma dairenensis (strain ATCC 10597 / BCRC 20456 / CBS 421 / NBRC 0211 / NRRL Y-12639)</name>
    <name type="common">Saccharomyces dairenensis</name>
    <dbReference type="NCBI Taxonomy" id="1071378"/>
    <lineage>
        <taxon>Eukaryota</taxon>
        <taxon>Fungi</taxon>
        <taxon>Dikarya</taxon>
        <taxon>Ascomycota</taxon>
        <taxon>Saccharomycotina</taxon>
        <taxon>Saccharomycetes</taxon>
        <taxon>Saccharomycetales</taxon>
        <taxon>Saccharomycetaceae</taxon>
        <taxon>Naumovozyma</taxon>
    </lineage>
</organism>
<gene>
    <name evidence="3" type="primary">NDAI0C05700</name>
    <name evidence="3" type="ordered locus">NDAI_0C05700</name>
</gene>
<dbReference type="InterPro" id="IPR051159">
    <property type="entry name" value="Hexapeptide_acetyltransf"/>
</dbReference>
<dbReference type="EMBL" id="HE580269">
    <property type="protein sequence ID" value="CCD24229.1"/>
    <property type="molecule type" value="Genomic_DNA"/>
</dbReference>
<dbReference type="GO" id="GO:0008374">
    <property type="term" value="F:O-acyltransferase activity"/>
    <property type="evidence" value="ECO:0007669"/>
    <property type="project" value="TreeGrafter"/>
</dbReference>
<evidence type="ECO:0000256" key="2">
    <source>
        <dbReference type="ARBA" id="ARBA00022679"/>
    </source>
</evidence>
<dbReference type="CDD" id="cd03357">
    <property type="entry name" value="LbH_MAT_GAT"/>
    <property type="match status" value="1"/>
</dbReference>
<dbReference type="RefSeq" id="XP_003669472.1">
    <property type="nucleotide sequence ID" value="XM_003669424.1"/>
</dbReference>
<reference evidence="3 4" key="1">
    <citation type="journal article" date="2011" name="Proc. Natl. Acad. Sci. U.S.A.">
        <title>Evolutionary erosion of yeast sex chromosomes by mating-type switching accidents.</title>
        <authorList>
            <person name="Gordon J.L."/>
            <person name="Armisen D."/>
            <person name="Proux-Wera E."/>
            <person name="Oheigeartaigh S.S."/>
            <person name="Byrne K.P."/>
            <person name="Wolfe K.H."/>
        </authorList>
    </citation>
    <scope>NUCLEOTIDE SEQUENCE [LARGE SCALE GENOMIC DNA]</scope>
    <source>
        <strain evidence="4">ATCC 10597 / BCRC 20456 / CBS 421 / NBRC 0211 / NRRL Y-12639</strain>
    </source>
</reference>
<evidence type="ECO:0000313" key="4">
    <source>
        <dbReference type="Proteomes" id="UP000000689"/>
    </source>
</evidence>